<sequence length="266" mass="29443">MMEVMVCSMAKRPFYVSISGKGGAGKTTLAALLLKVLLESSHDDDILVVDADPATNLPQVLGLAISKTIGDVSEEFRKGFYRLDNIGFEKTALLEYYIMRDCIVEAEGFDFIAMGRGEGEGCYCYVNAVLSGILGKLVQHYSVVLMDMEAGLEHLNRRLDRHVNTFIIVVDNSLMSLKTAEKMKEVIKEVELKADEIYVVGNRLSRRREEAVIEWASQNGIKYVGTIPNDENVAEFAANGIPLLNLPKTSEALKAAYQIAKNIDLI</sequence>
<dbReference type="InterPro" id="IPR014433">
    <property type="entry name" value="CooC"/>
</dbReference>
<dbReference type="AlphaFoldDB" id="A0A7J2U2S8"/>
<accession>A0A7J2U2S8</accession>
<organism evidence="2">
    <name type="scientific">Ignisphaera aggregans</name>
    <dbReference type="NCBI Taxonomy" id="334771"/>
    <lineage>
        <taxon>Archaea</taxon>
        <taxon>Thermoproteota</taxon>
        <taxon>Thermoprotei</taxon>
        <taxon>Desulfurococcales</taxon>
        <taxon>Desulfurococcaceae</taxon>
        <taxon>Ignisphaera</taxon>
    </lineage>
</organism>
<comment type="caution">
    <text evidence="2">The sequence shown here is derived from an EMBL/GenBank/DDBJ whole genome shotgun (WGS) entry which is preliminary data.</text>
</comment>
<dbReference type="PIRSF" id="PIRSF005647">
    <property type="entry name" value="CooC"/>
    <property type="match status" value="1"/>
</dbReference>
<keyword evidence="2" id="KW-0067">ATP-binding</keyword>
<evidence type="ECO:0000259" key="1">
    <source>
        <dbReference type="Pfam" id="PF01656"/>
    </source>
</evidence>
<keyword evidence="2" id="KW-0547">Nucleotide-binding</keyword>
<dbReference type="GO" id="GO:0009898">
    <property type="term" value="C:cytoplasmic side of plasma membrane"/>
    <property type="evidence" value="ECO:0007669"/>
    <property type="project" value="TreeGrafter"/>
</dbReference>
<name>A0A7J2U2S8_9CREN</name>
<dbReference type="GO" id="GO:0005524">
    <property type="term" value="F:ATP binding"/>
    <property type="evidence" value="ECO:0007669"/>
    <property type="project" value="UniProtKB-KW"/>
</dbReference>
<dbReference type="PANTHER" id="PTHR43384">
    <property type="entry name" value="SEPTUM SITE-DETERMINING PROTEIN MIND HOMOLOG, CHLOROPLASTIC-RELATED"/>
    <property type="match status" value="1"/>
</dbReference>
<dbReference type="Gene3D" id="3.40.50.300">
    <property type="entry name" value="P-loop containing nucleotide triphosphate hydrolases"/>
    <property type="match status" value="1"/>
</dbReference>
<dbReference type="Pfam" id="PF01656">
    <property type="entry name" value="CbiA"/>
    <property type="match status" value="1"/>
</dbReference>
<dbReference type="SUPFAM" id="SSF52540">
    <property type="entry name" value="P-loop containing nucleoside triphosphate hydrolases"/>
    <property type="match status" value="1"/>
</dbReference>
<dbReference type="GO" id="GO:0051782">
    <property type="term" value="P:negative regulation of cell division"/>
    <property type="evidence" value="ECO:0007669"/>
    <property type="project" value="TreeGrafter"/>
</dbReference>
<dbReference type="EMBL" id="DSEU01000022">
    <property type="protein sequence ID" value="HEM66607.1"/>
    <property type="molecule type" value="Genomic_DNA"/>
</dbReference>
<proteinExistence type="predicted"/>
<dbReference type="GO" id="GO:0005829">
    <property type="term" value="C:cytosol"/>
    <property type="evidence" value="ECO:0007669"/>
    <property type="project" value="TreeGrafter"/>
</dbReference>
<protein>
    <submittedName>
        <fullName evidence="2">ATP-binding protein</fullName>
    </submittedName>
</protein>
<dbReference type="GO" id="GO:0016887">
    <property type="term" value="F:ATP hydrolysis activity"/>
    <property type="evidence" value="ECO:0007669"/>
    <property type="project" value="TreeGrafter"/>
</dbReference>
<dbReference type="InterPro" id="IPR050625">
    <property type="entry name" value="ParA/MinD_ATPase"/>
</dbReference>
<feature type="domain" description="CobQ/CobB/MinD/ParA nucleotide binding" evidence="1">
    <location>
        <begin position="18"/>
        <end position="243"/>
    </location>
</feature>
<dbReference type="InterPro" id="IPR002586">
    <property type="entry name" value="CobQ/CobB/MinD/ParA_Nub-bd_dom"/>
</dbReference>
<evidence type="ECO:0000313" key="2">
    <source>
        <dbReference type="EMBL" id="HEM66607.1"/>
    </source>
</evidence>
<dbReference type="InterPro" id="IPR027417">
    <property type="entry name" value="P-loop_NTPase"/>
</dbReference>
<gene>
    <name evidence="2" type="ORF">ENO26_03410</name>
</gene>
<dbReference type="PANTHER" id="PTHR43384:SF7">
    <property type="entry name" value="CARBON-MONOXIDE DEHYDROGENASE ACCESSORY PROTEIN"/>
    <property type="match status" value="1"/>
</dbReference>
<reference evidence="2" key="1">
    <citation type="journal article" date="2020" name="mSystems">
        <title>Genome- and Community-Level Interaction Insights into Carbon Utilization and Element Cycling Functions of Hydrothermarchaeota in Hydrothermal Sediment.</title>
        <authorList>
            <person name="Zhou Z."/>
            <person name="Liu Y."/>
            <person name="Xu W."/>
            <person name="Pan J."/>
            <person name="Luo Z.H."/>
            <person name="Li M."/>
        </authorList>
    </citation>
    <scope>NUCLEOTIDE SEQUENCE [LARGE SCALE GENOMIC DNA]</scope>
    <source>
        <strain evidence="2">SpSt-125</strain>
    </source>
</reference>